<evidence type="ECO:0000256" key="2">
    <source>
        <dbReference type="ARBA" id="ARBA00006555"/>
    </source>
</evidence>
<gene>
    <name evidence="12" type="ORF">BDD21_1810</name>
</gene>
<dbReference type="GO" id="GO:0055085">
    <property type="term" value="P:transmembrane transport"/>
    <property type="evidence" value="ECO:0007669"/>
    <property type="project" value="InterPro"/>
</dbReference>
<dbReference type="GO" id="GO:0015031">
    <property type="term" value="P:protein transport"/>
    <property type="evidence" value="ECO:0007669"/>
    <property type="project" value="UniProtKB-KW"/>
</dbReference>
<evidence type="ECO:0000259" key="11">
    <source>
        <dbReference type="PROSITE" id="PS52015"/>
    </source>
</evidence>
<dbReference type="RefSeq" id="WP_245969484.1">
    <property type="nucleotide sequence ID" value="NZ_RBXL01000001.1"/>
</dbReference>
<keyword evidence="4" id="KW-1003">Cell membrane</keyword>
<evidence type="ECO:0000256" key="9">
    <source>
        <dbReference type="ARBA" id="ARBA00023136"/>
    </source>
</evidence>
<feature type="domain" description="TonB C-terminal" evidence="11">
    <location>
        <begin position="274"/>
        <end position="373"/>
    </location>
</feature>
<evidence type="ECO:0000256" key="5">
    <source>
        <dbReference type="ARBA" id="ARBA00022519"/>
    </source>
</evidence>
<feature type="compositionally biased region" description="Pro residues" evidence="10">
    <location>
        <begin position="195"/>
        <end position="212"/>
    </location>
</feature>
<dbReference type="Gene3D" id="3.30.1150.10">
    <property type="match status" value="1"/>
</dbReference>
<comment type="subcellular location">
    <subcellularLocation>
        <location evidence="1">Cell inner membrane</location>
        <topology evidence="1">Single-pass membrane protein</topology>
        <orientation evidence="1">Periplasmic side</orientation>
    </subcellularLocation>
</comment>
<evidence type="ECO:0000256" key="3">
    <source>
        <dbReference type="ARBA" id="ARBA00022448"/>
    </source>
</evidence>
<proteinExistence type="inferred from homology"/>
<evidence type="ECO:0000256" key="1">
    <source>
        <dbReference type="ARBA" id="ARBA00004383"/>
    </source>
</evidence>
<dbReference type="InterPro" id="IPR006260">
    <property type="entry name" value="TonB/TolA_C"/>
</dbReference>
<dbReference type="EMBL" id="RBXL01000001">
    <property type="protein sequence ID" value="RKT44428.1"/>
    <property type="molecule type" value="Genomic_DNA"/>
</dbReference>
<evidence type="ECO:0000256" key="8">
    <source>
        <dbReference type="ARBA" id="ARBA00022989"/>
    </source>
</evidence>
<keyword evidence="6" id="KW-0812">Transmembrane</keyword>
<keyword evidence="3" id="KW-0813">Transport</keyword>
<keyword evidence="13" id="KW-1185">Reference proteome</keyword>
<dbReference type="AlphaFoldDB" id="A0A495V9G5"/>
<protein>
    <submittedName>
        <fullName evidence="12">Protein TonB</fullName>
    </submittedName>
</protein>
<evidence type="ECO:0000256" key="7">
    <source>
        <dbReference type="ARBA" id="ARBA00022927"/>
    </source>
</evidence>
<organism evidence="12 13">
    <name type="scientific">Thiocapsa rosea</name>
    <dbReference type="NCBI Taxonomy" id="69360"/>
    <lineage>
        <taxon>Bacteria</taxon>
        <taxon>Pseudomonadati</taxon>
        <taxon>Pseudomonadota</taxon>
        <taxon>Gammaproteobacteria</taxon>
        <taxon>Chromatiales</taxon>
        <taxon>Chromatiaceae</taxon>
        <taxon>Thiocapsa</taxon>
    </lineage>
</organism>
<accession>A0A495V9G5</accession>
<dbReference type="PANTHER" id="PTHR33446">
    <property type="entry name" value="PROTEIN TONB-RELATED"/>
    <property type="match status" value="1"/>
</dbReference>
<sequence length="374" mass="39527">MPSWSPEPQIPSALVATPGHDSSGLTLTMALLAATLLHVGAITLVSFEPPRREASGVAESALEILILRDAGRGAAAPDAALSQIDRSGASSSGNAVYDDPIAIVSEDIEATEPPTPIPETRIESVQESPVEAEAEPDTSADPDPAVTEPPPSTLDAGAVAPPLEPIGVETIPPDPTATAEPPAPDLETLARLEPAPEPAPEVQPEPPPPPDPMAAREMPARDTPVDAAAILASRGEEIDRLTANLQAKTAAYASRVRRKSVSASTREFRYASYLGAWARKVERIGNLNYPQAARDQRMFGSLILHVAVRADGSVEQIRVVRSSGYDLLDEAAVRIVELAAPYSPFPPDIAAETDVLDIVRTWQFLRGGGLGWEQ</sequence>
<feature type="region of interest" description="Disordered" evidence="10">
    <location>
        <begin position="195"/>
        <end position="217"/>
    </location>
</feature>
<feature type="compositionally biased region" description="Acidic residues" evidence="10">
    <location>
        <begin position="130"/>
        <end position="140"/>
    </location>
</feature>
<dbReference type="SUPFAM" id="SSF74653">
    <property type="entry name" value="TolA/TonB C-terminal domain"/>
    <property type="match status" value="1"/>
</dbReference>
<dbReference type="PROSITE" id="PS52015">
    <property type="entry name" value="TONB_CTD"/>
    <property type="match status" value="1"/>
</dbReference>
<dbReference type="Proteomes" id="UP000274556">
    <property type="component" value="Unassembled WGS sequence"/>
</dbReference>
<comment type="caution">
    <text evidence="12">The sequence shown here is derived from an EMBL/GenBank/DDBJ whole genome shotgun (WGS) entry which is preliminary data.</text>
</comment>
<keyword evidence="8" id="KW-1133">Transmembrane helix</keyword>
<keyword evidence="7" id="KW-0653">Protein transport</keyword>
<dbReference type="GO" id="GO:0031992">
    <property type="term" value="F:energy transducer activity"/>
    <property type="evidence" value="ECO:0007669"/>
    <property type="project" value="TreeGrafter"/>
</dbReference>
<keyword evidence="5" id="KW-0997">Cell inner membrane</keyword>
<evidence type="ECO:0000256" key="4">
    <source>
        <dbReference type="ARBA" id="ARBA00022475"/>
    </source>
</evidence>
<dbReference type="NCBIfam" id="TIGR01352">
    <property type="entry name" value="tonB_Cterm"/>
    <property type="match status" value="1"/>
</dbReference>
<dbReference type="Pfam" id="PF03544">
    <property type="entry name" value="TonB_C"/>
    <property type="match status" value="1"/>
</dbReference>
<dbReference type="PANTHER" id="PTHR33446:SF11">
    <property type="entry name" value="TONB3"/>
    <property type="match status" value="1"/>
</dbReference>
<evidence type="ECO:0000256" key="10">
    <source>
        <dbReference type="SAM" id="MobiDB-lite"/>
    </source>
</evidence>
<dbReference type="InterPro" id="IPR051045">
    <property type="entry name" value="TonB-dependent_transducer"/>
</dbReference>
<evidence type="ECO:0000313" key="12">
    <source>
        <dbReference type="EMBL" id="RKT44428.1"/>
    </source>
</evidence>
<dbReference type="InterPro" id="IPR037682">
    <property type="entry name" value="TonB_C"/>
</dbReference>
<reference evidence="12 13" key="1">
    <citation type="submission" date="2018-10" db="EMBL/GenBank/DDBJ databases">
        <title>Genomic Encyclopedia of Archaeal and Bacterial Type Strains, Phase II (KMG-II): from individual species to whole genera.</title>
        <authorList>
            <person name="Goeker M."/>
        </authorList>
    </citation>
    <scope>NUCLEOTIDE SEQUENCE [LARGE SCALE GENOMIC DNA]</scope>
    <source>
        <strain evidence="12 13">DSM 235</strain>
    </source>
</reference>
<comment type="similarity">
    <text evidence="2">Belongs to the TonB family.</text>
</comment>
<evidence type="ECO:0000313" key="13">
    <source>
        <dbReference type="Proteomes" id="UP000274556"/>
    </source>
</evidence>
<feature type="region of interest" description="Disordered" evidence="10">
    <location>
        <begin position="109"/>
        <end position="183"/>
    </location>
</feature>
<evidence type="ECO:0000256" key="6">
    <source>
        <dbReference type="ARBA" id="ARBA00022692"/>
    </source>
</evidence>
<name>A0A495V9G5_9GAMM</name>
<dbReference type="GO" id="GO:0098797">
    <property type="term" value="C:plasma membrane protein complex"/>
    <property type="evidence" value="ECO:0007669"/>
    <property type="project" value="TreeGrafter"/>
</dbReference>
<keyword evidence="9" id="KW-0472">Membrane</keyword>